<name>A0A834XJ24_9FABA</name>
<protein>
    <submittedName>
        <fullName evidence="1">TMV resistance protein N</fullName>
    </submittedName>
</protein>
<comment type="caution">
    <text evidence="1">The sequence shown here is derived from an EMBL/GenBank/DDBJ whole genome shotgun (WGS) entry which is preliminary data.</text>
</comment>
<keyword evidence="2" id="KW-1185">Reference proteome</keyword>
<dbReference type="AlphaFoldDB" id="A0A834XJ24"/>
<evidence type="ECO:0000313" key="2">
    <source>
        <dbReference type="Proteomes" id="UP000634136"/>
    </source>
</evidence>
<accession>A0A834XJ24</accession>
<organism evidence="1 2">
    <name type="scientific">Senna tora</name>
    <dbReference type="NCBI Taxonomy" id="362788"/>
    <lineage>
        <taxon>Eukaryota</taxon>
        <taxon>Viridiplantae</taxon>
        <taxon>Streptophyta</taxon>
        <taxon>Embryophyta</taxon>
        <taxon>Tracheophyta</taxon>
        <taxon>Spermatophyta</taxon>
        <taxon>Magnoliopsida</taxon>
        <taxon>eudicotyledons</taxon>
        <taxon>Gunneridae</taxon>
        <taxon>Pentapetalae</taxon>
        <taxon>rosids</taxon>
        <taxon>fabids</taxon>
        <taxon>Fabales</taxon>
        <taxon>Fabaceae</taxon>
        <taxon>Caesalpinioideae</taxon>
        <taxon>Cassia clade</taxon>
        <taxon>Senna</taxon>
    </lineage>
</organism>
<dbReference type="Proteomes" id="UP000634136">
    <property type="component" value="Unassembled WGS sequence"/>
</dbReference>
<proteinExistence type="predicted"/>
<reference evidence="1" key="1">
    <citation type="submission" date="2020-09" db="EMBL/GenBank/DDBJ databases">
        <title>Genome-Enabled Discovery of Anthraquinone Biosynthesis in Senna tora.</title>
        <authorList>
            <person name="Kang S.-H."/>
            <person name="Pandey R.P."/>
            <person name="Lee C.-M."/>
            <person name="Sim J.-S."/>
            <person name="Jeong J.-T."/>
            <person name="Choi B.-S."/>
            <person name="Jung M."/>
            <person name="Ginzburg D."/>
            <person name="Zhao K."/>
            <person name="Won S.Y."/>
            <person name="Oh T.-J."/>
            <person name="Yu Y."/>
            <person name="Kim N.-H."/>
            <person name="Lee O.R."/>
            <person name="Lee T.-H."/>
            <person name="Bashyal P."/>
            <person name="Kim T.-S."/>
            <person name="Lee W.-H."/>
            <person name="Kawkins C."/>
            <person name="Kim C.-K."/>
            <person name="Kim J.S."/>
            <person name="Ahn B.O."/>
            <person name="Rhee S.Y."/>
            <person name="Sohng J.K."/>
        </authorList>
    </citation>
    <scope>NUCLEOTIDE SEQUENCE</scope>
    <source>
        <tissue evidence="1">Leaf</tissue>
    </source>
</reference>
<dbReference type="OrthoDB" id="1436788at2759"/>
<sequence length="149" mass="17431">MVKEEKWNTFFNLDVKQWVDTNLSKSWSSNMNEDWGATFATSAWLIWKQRNECVFNHKSADAVSLLYKVETEVKNYQDASALNNLMKFKKNHNSITNEEEFGEDWYRLNTDGSYWYSSNNISCGGVIYCKPKAASMEGNKNTEKKIRRI</sequence>
<dbReference type="EMBL" id="JAAIUW010000001">
    <property type="protein sequence ID" value="KAF7844731.1"/>
    <property type="molecule type" value="Genomic_DNA"/>
</dbReference>
<gene>
    <name evidence="1" type="ORF">G2W53_001636</name>
</gene>
<evidence type="ECO:0000313" key="1">
    <source>
        <dbReference type="EMBL" id="KAF7844731.1"/>
    </source>
</evidence>